<evidence type="ECO:0000256" key="2">
    <source>
        <dbReference type="ARBA" id="ARBA00023015"/>
    </source>
</evidence>
<dbReference type="GO" id="GO:0005634">
    <property type="term" value="C:nucleus"/>
    <property type="evidence" value="ECO:0007669"/>
    <property type="project" value="UniProtKB-SubCell"/>
</dbReference>
<proteinExistence type="predicted"/>
<evidence type="ECO:0000256" key="4">
    <source>
        <dbReference type="ARBA" id="ARBA00023163"/>
    </source>
</evidence>
<dbReference type="PROSITE" id="PS50066">
    <property type="entry name" value="MADS_BOX_2"/>
    <property type="match status" value="1"/>
</dbReference>
<feature type="compositionally biased region" description="Low complexity" evidence="6">
    <location>
        <begin position="52"/>
        <end position="65"/>
    </location>
</feature>
<name>A0A4Y9ZHQ6_9AGAM</name>
<comment type="subcellular location">
    <subcellularLocation>
        <location evidence="1">Nucleus</location>
    </subcellularLocation>
</comment>
<sequence>MAQRPQQYPPLDVQPQYPSYSTTVPPLPASTNDEASAKRQRLDMPSDPQAPPADQFIADQDAADSAAEDDDDSDKPKSDKKAGRRKIKIEFIQDKSRRHITFSKRKAGMCPVVFASVAVLTVV</sequence>
<accession>A0A4Y9ZHQ6</accession>
<reference evidence="8 9" key="1">
    <citation type="submission" date="2019-02" db="EMBL/GenBank/DDBJ databases">
        <title>Genome sequencing of the rare red list fungi Hericium alpestre (H. flagellum).</title>
        <authorList>
            <person name="Buettner E."/>
            <person name="Kellner H."/>
        </authorList>
    </citation>
    <scope>NUCLEOTIDE SEQUENCE [LARGE SCALE GENOMIC DNA]</scope>
    <source>
        <strain evidence="8 9">DSM 108284</strain>
    </source>
</reference>
<evidence type="ECO:0000256" key="6">
    <source>
        <dbReference type="SAM" id="MobiDB-lite"/>
    </source>
</evidence>
<evidence type="ECO:0000256" key="5">
    <source>
        <dbReference type="ARBA" id="ARBA00023242"/>
    </source>
</evidence>
<keyword evidence="5" id="KW-0539">Nucleus</keyword>
<dbReference type="GO" id="GO:0003677">
    <property type="term" value="F:DNA binding"/>
    <property type="evidence" value="ECO:0007669"/>
    <property type="project" value="UniProtKB-KW"/>
</dbReference>
<dbReference type="SUPFAM" id="SSF55455">
    <property type="entry name" value="SRF-like"/>
    <property type="match status" value="1"/>
</dbReference>
<dbReference type="Proteomes" id="UP000298061">
    <property type="component" value="Unassembled WGS sequence"/>
</dbReference>
<evidence type="ECO:0000313" key="8">
    <source>
        <dbReference type="EMBL" id="TFY74276.1"/>
    </source>
</evidence>
<evidence type="ECO:0000256" key="3">
    <source>
        <dbReference type="ARBA" id="ARBA00023125"/>
    </source>
</evidence>
<dbReference type="InterPro" id="IPR002100">
    <property type="entry name" value="TF_MADSbox"/>
</dbReference>
<keyword evidence="3" id="KW-0238">DNA-binding</keyword>
<feature type="compositionally biased region" description="Basic and acidic residues" evidence="6">
    <location>
        <begin position="35"/>
        <end position="44"/>
    </location>
</feature>
<feature type="compositionally biased region" description="Polar residues" evidence="6">
    <location>
        <begin position="16"/>
        <end position="34"/>
    </location>
</feature>
<evidence type="ECO:0000259" key="7">
    <source>
        <dbReference type="PROSITE" id="PS50066"/>
    </source>
</evidence>
<gene>
    <name evidence="8" type="ORF">EWM64_g9736</name>
</gene>
<protein>
    <recommendedName>
        <fullName evidence="7">MADS-box domain-containing protein</fullName>
    </recommendedName>
</protein>
<organism evidence="8 9">
    <name type="scientific">Hericium alpestre</name>
    <dbReference type="NCBI Taxonomy" id="135208"/>
    <lineage>
        <taxon>Eukaryota</taxon>
        <taxon>Fungi</taxon>
        <taxon>Dikarya</taxon>
        <taxon>Basidiomycota</taxon>
        <taxon>Agaricomycotina</taxon>
        <taxon>Agaricomycetes</taxon>
        <taxon>Russulales</taxon>
        <taxon>Hericiaceae</taxon>
        <taxon>Hericium</taxon>
    </lineage>
</organism>
<evidence type="ECO:0000313" key="9">
    <source>
        <dbReference type="Proteomes" id="UP000298061"/>
    </source>
</evidence>
<dbReference type="GO" id="GO:0046983">
    <property type="term" value="F:protein dimerization activity"/>
    <property type="evidence" value="ECO:0007669"/>
    <property type="project" value="InterPro"/>
</dbReference>
<keyword evidence="2" id="KW-0805">Transcription regulation</keyword>
<dbReference type="STRING" id="135208.A0A4Y9ZHQ6"/>
<dbReference type="GO" id="GO:0045944">
    <property type="term" value="P:positive regulation of transcription by RNA polymerase II"/>
    <property type="evidence" value="ECO:0007669"/>
    <property type="project" value="UniProtKB-ARBA"/>
</dbReference>
<keyword evidence="4" id="KW-0804">Transcription</keyword>
<dbReference type="InterPro" id="IPR036879">
    <property type="entry name" value="TF_MADSbox_sf"/>
</dbReference>
<evidence type="ECO:0000256" key="1">
    <source>
        <dbReference type="ARBA" id="ARBA00004123"/>
    </source>
</evidence>
<comment type="caution">
    <text evidence="8">The sequence shown here is derived from an EMBL/GenBank/DDBJ whole genome shotgun (WGS) entry which is preliminary data.</text>
</comment>
<keyword evidence="9" id="KW-1185">Reference proteome</keyword>
<dbReference type="EMBL" id="SFCI01002185">
    <property type="protein sequence ID" value="TFY74276.1"/>
    <property type="molecule type" value="Genomic_DNA"/>
</dbReference>
<dbReference type="OrthoDB" id="3269239at2759"/>
<feature type="domain" description="MADS-box" evidence="7">
    <location>
        <begin position="82"/>
        <end position="109"/>
    </location>
</feature>
<dbReference type="AlphaFoldDB" id="A0A4Y9ZHQ6"/>
<feature type="region of interest" description="Disordered" evidence="6">
    <location>
        <begin position="1"/>
        <end position="87"/>
    </location>
</feature>